<dbReference type="Pfam" id="PF00916">
    <property type="entry name" value="Sulfate_transp"/>
    <property type="match status" value="1"/>
</dbReference>
<keyword evidence="6" id="KW-0645">Protease</keyword>
<evidence type="ECO:0000313" key="17">
    <source>
        <dbReference type="EMBL" id="CAD7230209.1"/>
    </source>
</evidence>
<comment type="function">
    <text evidence="13">May be involved in vascular wall and kidney homeostasis.</text>
</comment>
<keyword evidence="11" id="KW-0472">Membrane</keyword>
<evidence type="ECO:0000256" key="2">
    <source>
        <dbReference type="ARBA" id="ARBA00004613"/>
    </source>
</evidence>
<dbReference type="PRINTS" id="PR00724">
    <property type="entry name" value="CRBOXYPTASEC"/>
</dbReference>
<keyword evidence="4" id="KW-0964">Secreted</keyword>
<evidence type="ECO:0000256" key="8">
    <source>
        <dbReference type="ARBA" id="ARBA00022729"/>
    </source>
</evidence>
<dbReference type="GO" id="GO:0055085">
    <property type="term" value="P:transmembrane transport"/>
    <property type="evidence" value="ECO:0007669"/>
    <property type="project" value="InterPro"/>
</dbReference>
<dbReference type="OrthoDB" id="443318at2759"/>
<evidence type="ECO:0000256" key="15">
    <source>
        <dbReference type="ARBA" id="ARBA00077736"/>
    </source>
</evidence>
<evidence type="ECO:0000259" key="16">
    <source>
        <dbReference type="Pfam" id="PF00916"/>
    </source>
</evidence>
<evidence type="ECO:0000256" key="6">
    <source>
        <dbReference type="ARBA" id="ARBA00022670"/>
    </source>
</evidence>
<reference evidence="17" key="1">
    <citation type="submission" date="2020-11" db="EMBL/GenBank/DDBJ databases">
        <authorList>
            <person name="Tran Van P."/>
        </authorList>
    </citation>
    <scope>NUCLEOTIDE SEQUENCE</scope>
</reference>
<keyword evidence="8" id="KW-0732">Signal</keyword>
<dbReference type="GO" id="GO:0006508">
    <property type="term" value="P:proteolysis"/>
    <property type="evidence" value="ECO:0007669"/>
    <property type="project" value="UniProtKB-KW"/>
</dbReference>
<evidence type="ECO:0000256" key="4">
    <source>
        <dbReference type="ARBA" id="ARBA00022525"/>
    </source>
</evidence>
<dbReference type="InterPro" id="IPR018202">
    <property type="entry name" value="Ser_caboxypep_ser_AS"/>
</dbReference>
<evidence type="ECO:0000256" key="5">
    <source>
        <dbReference type="ARBA" id="ARBA00022645"/>
    </source>
</evidence>
<keyword evidence="10" id="KW-1133">Transmembrane helix</keyword>
<accession>A0A7R8WEP3</accession>
<dbReference type="EMBL" id="OB662536">
    <property type="protein sequence ID" value="CAD7230209.1"/>
    <property type="molecule type" value="Genomic_DNA"/>
</dbReference>
<dbReference type="PROSITE" id="PS00131">
    <property type="entry name" value="CARBOXYPEPT_SER_SER"/>
    <property type="match status" value="1"/>
</dbReference>
<comment type="subcellular location">
    <subcellularLocation>
        <location evidence="1">Membrane</location>
        <topology evidence="1">Multi-pass membrane protein</topology>
    </subcellularLocation>
    <subcellularLocation>
        <location evidence="2">Secreted</location>
    </subcellularLocation>
</comment>
<organism evidence="17">
    <name type="scientific">Cyprideis torosa</name>
    <dbReference type="NCBI Taxonomy" id="163714"/>
    <lineage>
        <taxon>Eukaryota</taxon>
        <taxon>Metazoa</taxon>
        <taxon>Ecdysozoa</taxon>
        <taxon>Arthropoda</taxon>
        <taxon>Crustacea</taxon>
        <taxon>Oligostraca</taxon>
        <taxon>Ostracoda</taxon>
        <taxon>Podocopa</taxon>
        <taxon>Podocopida</taxon>
        <taxon>Cytherocopina</taxon>
        <taxon>Cytheroidea</taxon>
        <taxon>Cytherideidae</taxon>
        <taxon>Cyprideis</taxon>
    </lineage>
</organism>
<dbReference type="Pfam" id="PF00450">
    <property type="entry name" value="Peptidase_S10"/>
    <property type="match status" value="1"/>
</dbReference>
<dbReference type="SUPFAM" id="SSF53474">
    <property type="entry name" value="alpha/beta-Hydrolases"/>
    <property type="match status" value="1"/>
</dbReference>
<dbReference type="InterPro" id="IPR001563">
    <property type="entry name" value="Peptidase_S10"/>
</dbReference>
<dbReference type="GO" id="GO:0005576">
    <property type="term" value="C:extracellular region"/>
    <property type="evidence" value="ECO:0007669"/>
    <property type="project" value="UniProtKB-SubCell"/>
</dbReference>
<proteinExistence type="inferred from homology"/>
<dbReference type="InterPro" id="IPR011547">
    <property type="entry name" value="SLC26A/SulP_dom"/>
</dbReference>
<feature type="non-terminal residue" evidence="17">
    <location>
        <position position="786"/>
    </location>
</feature>
<evidence type="ECO:0000256" key="1">
    <source>
        <dbReference type="ARBA" id="ARBA00004141"/>
    </source>
</evidence>
<sequence length="786" mass="86526">MFDCFQCQHFAAVGFVLVALGPHLPIHIEVAAETEEINFVLSDTKNGPSPPAVKIKETWGYEEVRTDAFLFWWLYFRDASAKGRRPLVIWLQGGPGGSSCGFGNFEEIGPLDVNRKPRNNSWVKDVDVLFVDNPVGAGFSYVRNGAPYARNNDEIARDLLVLLTQFFKKFPNFSASPLYIFGESYGGKMVVGLSKVLHQAVKAKKIKCNFKGIALGDSWISPMASMQGWPVFLYESSRLDEAGLINVTSWVKKTRGTIDAGDWVKATKLWDQTEGIVQDLTGGIDWYNILKDTGDSCGSCWRDSLFLKLYKVLHSDPLSKLMNGPIRRKLGIIPANVTWAEDVKAVFDALDGDFMKSVVCDVDWLLNKTDLTVAVYNGQMDLIVPTVGTMAWVSHLTWPGATVLLTKVKRKAIREDNGNILGFVKKYKDFSFYWILNAGHMVPSDAPYASRVMLNAITHPEKLHDWRNLEWAPPATASAAMSDQEGVHERSHTSVPIIAVGDEEGQIKKYGLYSAMSGGFVYCILGSVPEMSVGPTAIMSLLTRTQIQAHTNRPAFAVLLTFLNGLIILLFGVLHLGFLIDFISAPVISAFVSAAAITIASSQLSSLLGIKFQKRPRGLPETYLRLFQNIKEIQLGDALMGIICIIVLTLLRTLKDINKPVPPQPVSPAAHVISNVDLVGETEVAETPVVRRPSQQSVRQRRRLRLGKGVRRLLWLISVSRNAVVVIAVALVAYVFLKTSGESPFSLTDKVAGGLPAVGIPDFTPVDGNVTYSFFEVVADFGSGLV</sequence>
<dbReference type="InterPro" id="IPR001902">
    <property type="entry name" value="SLC26A/SulP_fam"/>
</dbReference>
<evidence type="ECO:0000256" key="11">
    <source>
        <dbReference type="ARBA" id="ARBA00023136"/>
    </source>
</evidence>
<keyword evidence="7" id="KW-0812">Transmembrane</keyword>
<feature type="domain" description="SLC26A/SulP transporter" evidence="16">
    <location>
        <begin position="509"/>
        <end position="765"/>
    </location>
</feature>
<dbReference type="InterPro" id="IPR029058">
    <property type="entry name" value="AB_hydrolase_fold"/>
</dbReference>
<evidence type="ECO:0000256" key="7">
    <source>
        <dbReference type="ARBA" id="ARBA00022692"/>
    </source>
</evidence>
<evidence type="ECO:0000256" key="9">
    <source>
        <dbReference type="ARBA" id="ARBA00022801"/>
    </source>
</evidence>
<evidence type="ECO:0000256" key="3">
    <source>
        <dbReference type="ARBA" id="ARBA00009431"/>
    </source>
</evidence>
<evidence type="ECO:0000256" key="14">
    <source>
        <dbReference type="ARBA" id="ARBA00070242"/>
    </source>
</evidence>
<dbReference type="Gene3D" id="3.40.50.1820">
    <property type="entry name" value="alpha/beta hydrolase"/>
    <property type="match status" value="1"/>
</dbReference>
<dbReference type="PANTHER" id="PTHR11814">
    <property type="entry name" value="SULFATE TRANSPORTER"/>
    <property type="match status" value="1"/>
</dbReference>
<name>A0A7R8WEP3_9CRUS</name>
<comment type="similarity">
    <text evidence="3">Belongs to the peptidase S10 family.</text>
</comment>
<gene>
    <name evidence="17" type="ORF">CTOB1V02_LOCUS8071</name>
</gene>
<evidence type="ECO:0000256" key="10">
    <source>
        <dbReference type="ARBA" id="ARBA00022989"/>
    </source>
</evidence>
<evidence type="ECO:0000256" key="12">
    <source>
        <dbReference type="ARBA" id="ARBA00023180"/>
    </source>
</evidence>
<dbReference type="FunFam" id="3.40.50.1820:FF:000075">
    <property type="entry name" value="Carboxypeptidase"/>
    <property type="match status" value="1"/>
</dbReference>
<dbReference type="AlphaFoldDB" id="A0A7R8WEP3"/>
<dbReference type="GO" id="GO:0016020">
    <property type="term" value="C:membrane"/>
    <property type="evidence" value="ECO:0007669"/>
    <property type="project" value="UniProtKB-SubCell"/>
</dbReference>
<keyword evidence="12" id="KW-0325">Glycoprotein</keyword>
<evidence type="ECO:0000256" key="13">
    <source>
        <dbReference type="ARBA" id="ARBA00055847"/>
    </source>
</evidence>
<keyword evidence="9" id="KW-0378">Hydrolase</keyword>
<keyword evidence="5" id="KW-0121">Carboxypeptidase</keyword>
<dbReference type="GO" id="GO:0004185">
    <property type="term" value="F:serine-type carboxypeptidase activity"/>
    <property type="evidence" value="ECO:0007669"/>
    <property type="project" value="InterPro"/>
</dbReference>
<protein>
    <recommendedName>
        <fullName evidence="14">Retinoid-inducible serine carboxypeptidase</fullName>
    </recommendedName>
    <alternativeName>
        <fullName evidence="15">Serine carboxypeptidase 1</fullName>
    </alternativeName>
</protein>